<dbReference type="InterPro" id="IPR050410">
    <property type="entry name" value="CCR4/nocturin_mRNA_transcr"/>
</dbReference>
<dbReference type="OrthoDB" id="9793162at2"/>
<keyword evidence="3" id="KW-1185">Reference proteome</keyword>
<reference evidence="2 3" key="1">
    <citation type="journal article" date="2013" name="Genome Announc.">
        <title>The Draft Genome Sequence of Sphingomonas paucimobilis Strain HER1398 (Proteobacteria), Host to the Giant PAU Phage, Indicates That It Is a Member of the Genus Sphingobacterium (Bacteroidetes).</title>
        <authorList>
            <person name="White R.A.III."/>
            <person name="Suttle C.A."/>
        </authorList>
    </citation>
    <scope>NUCLEOTIDE SEQUENCE [LARGE SCALE GENOMIC DNA]</scope>
    <source>
        <strain evidence="2 3">HER1398</strain>
    </source>
</reference>
<dbReference type="RefSeq" id="WP_021071908.1">
    <property type="nucleotide sequence ID" value="NZ_ATDL01000022.1"/>
</dbReference>
<dbReference type="STRING" id="1346330.M472_00210"/>
<accession>U2HP00</accession>
<dbReference type="PANTHER" id="PTHR12121">
    <property type="entry name" value="CARBON CATABOLITE REPRESSOR PROTEIN 4"/>
    <property type="match status" value="1"/>
</dbReference>
<feature type="domain" description="Endonuclease/exonuclease/phosphatase" evidence="1">
    <location>
        <begin position="50"/>
        <end position="304"/>
    </location>
</feature>
<dbReference type="Proteomes" id="UP000016584">
    <property type="component" value="Unassembled WGS sequence"/>
</dbReference>
<dbReference type="eggNOG" id="COG3568">
    <property type="taxonomic scope" value="Bacteria"/>
</dbReference>
<evidence type="ECO:0000259" key="1">
    <source>
        <dbReference type="Pfam" id="PF03372"/>
    </source>
</evidence>
<evidence type="ECO:0000313" key="3">
    <source>
        <dbReference type="Proteomes" id="UP000016584"/>
    </source>
</evidence>
<dbReference type="CDD" id="cd09083">
    <property type="entry name" value="EEP-1"/>
    <property type="match status" value="1"/>
</dbReference>
<protein>
    <recommendedName>
        <fullName evidence="1">Endonuclease/exonuclease/phosphatase domain-containing protein</fullName>
    </recommendedName>
</protein>
<proteinExistence type="predicted"/>
<dbReference type="Pfam" id="PF03372">
    <property type="entry name" value="Exo_endo_phos"/>
    <property type="match status" value="1"/>
</dbReference>
<sequence>MISNNNDNKASSRRGFLQKIGVLSLLPFVDFQLASADENSVSFEKRLKILTCNIRVDLLEDEQKGVGWKDRREACIQIIKSKKADVVSFQEVLRSQFLDLKSSLTGYYAFGFDGPEMDVRQVGYHGIAKNPIFFSKKRFELLNAGGYWLSETPLEAGSISWGSARARNLSWVRLLDKKTNKELRIINLHLDHVKQEARVEQVKMVLKEASQYQNEFVQILTGDFNAAPDSAVINEVLSSGWSDSFDVSAAQGVAGGTTHAFMPHDAERAKRAKKIDYIFTKGPVSAISSTIIKDSYHGVYPSDHYFLEAILEY</sequence>
<dbReference type="GO" id="GO:0000175">
    <property type="term" value="F:3'-5'-RNA exonuclease activity"/>
    <property type="evidence" value="ECO:0007669"/>
    <property type="project" value="TreeGrafter"/>
</dbReference>
<dbReference type="Gene3D" id="3.60.10.10">
    <property type="entry name" value="Endonuclease/exonuclease/phosphatase"/>
    <property type="match status" value="1"/>
</dbReference>
<dbReference type="PANTHER" id="PTHR12121:SF36">
    <property type="entry name" value="ENDONUCLEASE_EXONUCLEASE_PHOSPHATASE DOMAIN-CONTAINING PROTEIN"/>
    <property type="match status" value="1"/>
</dbReference>
<organism evidence="2 3">
    <name type="scientific">Sphingobacterium paucimobilis HER1398</name>
    <dbReference type="NCBI Taxonomy" id="1346330"/>
    <lineage>
        <taxon>Bacteria</taxon>
        <taxon>Pseudomonadati</taxon>
        <taxon>Bacteroidota</taxon>
        <taxon>Sphingobacteriia</taxon>
        <taxon>Sphingobacteriales</taxon>
        <taxon>Sphingobacteriaceae</taxon>
        <taxon>Sphingobacterium</taxon>
    </lineage>
</organism>
<dbReference type="PATRIC" id="fig|1346330.5.peg.3902"/>
<evidence type="ECO:0000313" key="2">
    <source>
        <dbReference type="EMBL" id="ERJ57177.1"/>
    </source>
</evidence>
<dbReference type="EMBL" id="ATDL01000022">
    <property type="protein sequence ID" value="ERJ57177.1"/>
    <property type="molecule type" value="Genomic_DNA"/>
</dbReference>
<name>U2HP00_9SPHI</name>
<gene>
    <name evidence="2" type="ORF">M472_00210</name>
</gene>
<dbReference type="AlphaFoldDB" id="U2HP00"/>
<dbReference type="SUPFAM" id="SSF56219">
    <property type="entry name" value="DNase I-like"/>
    <property type="match status" value="1"/>
</dbReference>
<comment type="caution">
    <text evidence="2">The sequence shown here is derived from an EMBL/GenBank/DDBJ whole genome shotgun (WGS) entry which is preliminary data.</text>
</comment>
<dbReference type="InterPro" id="IPR036691">
    <property type="entry name" value="Endo/exonu/phosph_ase_sf"/>
</dbReference>
<dbReference type="InterPro" id="IPR005135">
    <property type="entry name" value="Endo/exonuclease/phosphatase"/>
</dbReference>